<sequence>MRIFRAIHRQVSARLGGARRFLYTVFDDTNWKMTGAGSDSETGGAGIGRVDPSLPDKDWALIKAQIDECLYGPGSEVSERTRAMELGRLYLGLNEKGRQRFFRLLADEYDIDRAGLARDVAAWGELHRRPDGENRRPDSLLRAVEGELRKGLIPPRIRLLSRFNGLPEGVKFLVDMREELIPLTRGDPLLKGLDTDLKALLAGWFDVGFLELRSITWEAPASLLERFARYEAVHAIASWNDIKNRLAPPDRRCYAYFHPQMPDEPLIFVWVALVKGIAGNVQELLDTGDRPIRDPFEADTAIFYSISNAQQGLAGISFGNFLIKRVVVDLLDSYRQLTTFATLSPIPGFRGWLAERIAEEGDNLLANGELQAIIEVAKEIREDIRGIAALPFLCEQKGWHQRPEITRVLERPLLGLCARYLTKAKRGKYARNRVAHFHLSNGARMERINWLGDTSRKGLDDSLGLMINYLYPANEIEKNHEAYTKRGEIAVSAGFGKRVG</sequence>
<dbReference type="InterPro" id="IPR042303">
    <property type="entry name" value="Malonyl_CoA_deC_C_sf"/>
</dbReference>
<proteinExistence type="predicted"/>
<dbReference type="EMBL" id="CAADEY010000098">
    <property type="protein sequence ID" value="VFJ62576.1"/>
    <property type="molecule type" value="Genomic_DNA"/>
</dbReference>
<feature type="domain" description="Malonyl-CoA decarboxylase N-terminal" evidence="2">
    <location>
        <begin position="143"/>
        <end position="205"/>
    </location>
</feature>
<evidence type="ECO:0000259" key="2">
    <source>
        <dbReference type="Pfam" id="PF17408"/>
    </source>
</evidence>
<name>A0A450T7F0_9GAMM</name>
<dbReference type="AlphaFoldDB" id="A0A450T7F0"/>
<feature type="domain" description="Malonyl-CoA decarboxylase C-terminal" evidence="1">
    <location>
        <begin position="208"/>
        <end position="471"/>
    </location>
</feature>
<dbReference type="Gene3D" id="3.40.630.150">
    <property type="entry name" value="Malonyl-CoA decarboxylase, catalytic domain"/>
    <property type="match status" value="1"/>
</dbReference>
<accession>A0A450T7F0</accession>
<evidence type="ECO:0000313" key="3">
    <source>
        <dbReference type="EMBL" id="VFJ62576.1"/>
    </source>
</evidence>
<dbReference type="Gene3D" id="1.20.140.90">
    <property type="entry name" value="Malonyl-CoA decarboxylase, oligemerization domain"/>
    <property type="match status" value="1"/>
</dbReference>
<dbReference type="InterPro" id="IPR038351">
    <property type="entry name" value="MCD_N_sf"/>
</dbReference>
<dbReference type="GO" id="GO:0006633">
    <property type="term" value="P:fatty acid biosynthetic process"/>
    <property type="evidence" value="ECO:0007669"/>
    <property type="project" value="InterPro"/>
</dbReference>
<dbReference type="Pfam" id="PF17408">
    <property type="entry name" value="MCD_N"/>
    <property type="match status" value="1"/>
</dbReference>
<evidence type="ECO:0000259" key="1">
    <source>
        <dbReference type="Pfam" id="PF05292"/>
    </source>
</evidence>
<dbReference type="GO" id="GO:0050080">
    <property type="term" value="F:malonyl-CoA decarboxylase activity"/>
    <property type="evidence" value="ECO:0007669"/>
    <property type="project" value="InterPro"/>
</dbReference>
<dbReference type="PANTHER" id="PTHR28641">
    <property type="match status" value="1"/>
</dbReference>
<organism evidence="3">
    <name type="scientific">Candidatus Kentrum sp. DK</name>
    <dbReference type="NCBI Taxonomy" id="2126562"/>
    <lineage>
        <taxon>Bacteria</taxon>
        <taxon>Pseudomonadati</taxon>
        <taxon>Pseudomonadota</taxon>
        <taxon>Gammaproteobacteria</taxon>
        <taxon>Candidatus Kentrum</taxon>
    </lineage>
</organism>
<dbReference type="PANTHER" id="PTHR28641:SF1">
    <property type="entry name" value="MALONYL-COA DECARBOXYLASE, MITOCHONDRIAL"/>
    <property type="match status" value="1"/>
</dbReference>
<dbReference type="InterPro" id="IPR035372">
    <property type="entry name" value="MCD_N"/>
</dbReference>
<dbReference type="InterPro" id="IPR007956">
    <property type="entry name" value="Malonyl_CoA_deC_C"/>
</dbReference>
<dbReference type="Pfam" id="PF05292">
    <property type="entry name" value="MCD"/>
    <property type="match status" value="1"/>
</dbReference>
<reference evidence="3" key="1">
    <citation type="submission" date="2019-02" db="EMBL/GenBank/DDBJ databases">
        <authorList>
            <person name="Gruber-Vodicka R. H."/>
            <person name="Seah K. B. B."/>
        </authorList>
    </citation>
    <scope>NUCLEOTIDE SEQUENCE</scope>
    <source>
        <strain evidence="3">BECK_DK161</strain>
    </source>
</reference>
<protein>
    <submittedName>
        <fullName evidence="3">Malonyl-CoA decarboxylase</fullName>
    </submittedName>
</protein>
<gene>
    <name evidence="3" type="ORF">BECKDK2373C_GA0170839_109814</name>
</gene>
<dbReference type="InterPro" id="IPR038917">
    <property type="entry name" value="Malonyl_CoA_deC"/>
</dbReference>